<dbReference type="InterPro" id="IPR035093">
    <property type="entry name" value="RelE/ParE_toxin_dom_sf"/>
</dbReference>
<dbReference type="Gene3D" id="3.30.2310.20">
    <property type="entry name" value="RelE-like"/>
    <property type="match status" value="1"/>
</dbReference>
<accession>A0ABW2UUG7</accession>
<gene>
    <name evidence="1" type="ORF">ACFQU8_06630</name>
</gene>
<reference evidence="2" key="1">
    <citation type="journal article" date="2019" name="Int. J. Syst. Evol. Microbiol.">
        <title>The Global Catalogue of Microorganisms (GCM) 10K type strain sequencing project: providing services to taxonomists for standard genome sequencing and annotation.</title>
        <authorList>
            <consortium name="The Broad Institute Genomics Platform"/>
            <consortium name="The Broad Institute Genome Sequencing Center for Infectious Disease"/>
            <person name="Wu L."/>
            <person name="Ma J."/>
        </authorList>
    </citation>
    <scope>NUCLEOTIDE SEQUENCE [LARGE SCALE GENOMIC DNA]</scope>
    <source>
        <strain evidence="2">JCM 30234</strain>
    </source>
</reference>
<keyword evidence="2" id="KW-1185">Reference proteome</keyword>
<protein>
    <submittedName>
        <fullName evidence="1">Type II toxin-antitoxin system YafQ family toxin</fullName>
    </submittedName>
</protein>
<dbReference type="Proteomes" id="UP001596620">
    <property type="component" value="Unassembled WGS sequence"/>
</dbReference>
<proteinExistence type="predicted"/>
<dbReference type="RefSeq" id="WP_382358423.1">
    <property type="nucleotide sequence ID" value="NZ_JBHTGR010000011.1"/>
</dbReference>
<organism evidence="1 2">
    <name type="scientific">Lentibacillus kimchii</name>
    <dbReference type="NCBI Taxonomy" id="1542911"/>
    <lineage>
        <taxon>Bacteria</taxon>
        <taxon>Bacillati</taxon>
        <taxon>Bacillota</taxon>
        <taxon>Bacilli</taxon>
        <taxon>Bacillales</taxon>
        <taxon>Bacillaceae</taxon>
        <taxon>Lentibacillus</taxon>
    </lineage>
</organism>
<dbReference type="EMBL" id="JBHTGR010000011">
    <property type="protein sequence ID" value="MFC7746910.1"/>
    <property type="molecule type" value="Genomic_DNA"/>
</dbReference>
<evidence type="ECO:0000313" key="1">
    <source>
        <dbReference type="EMBL" id="MFC7746910.1"/>
    </source>
</evidence>
<comment type="caution">
    <text evidence="1">The sequence shown here is derived from an EMBL/GenBank/DDBJ whole genome shotgun (WGS) entry which is preliminary data.</text>
</comment>
<evidence type="ECO:0000313" key="2">
    <source>
        <dbReference type="Proteomes" id="UP001596620"/>
    </source>
</evidence>
<dbReference type="SUPFAM" id="SSF143011">
    <property type="entry name" value="RelE-like"/>
    <property type="match status" value="1"/>
</dbReference>
<sequence length="89" mass="10417">MKLAFTKAFVKRYKKLDPQNQGKIKITLQQLEQDLSYPSLRVKKMKGYRQPAIWEASASMDLRITFEIEKPDTIILRNCGHHDQTLNNP</sequence>
<name>A0ABW2UUG7_9BACI</name>